<dbReference type="EMBL" id="BONF01000026">
    <property type="protein sequence ID" value="GIF83000.1"/>
    <property type="molecule type" value="Genomic_DNA"/>
</dbReference>
<dbReference type="AlphaFoldDB" id="A0A8J3NLW3"/>
<dbReference type="Proteomes" id="UP000601223">
    <property type="component" value="Unassembled WGS sequence"/>
</dbReference>
<evidence type="ECO:0000313" key="1">
    <source>
        <dbReference type="EMBL" id="GIF83000.1"/>
    </source>
</evidence>
<evidence type="ECO:0000313" key="2">
    <source>
        <dbReference type="Proteomes" id="UP000601223"/>
    </source>
</evidence>
<name>A0A8J3NLW3_9ACTN</name>
<evidence type="ECO:0008006" key="3">
    <source>
        <dbReference type="Google" id="ProtNLM"/>
    </source>
</evidence>
<protein>
    <recommendedName>
        <fullName evidence="3">PIN domain-containing protein</fullName>
    </recommendedName>
</protein>
<proteinExistence type="predicted"/>
<organism evidence="1 2">
    <name type="scientific">Catellatospora bangladeshensis</name>
    <dbReference type="NCBI Taxonomy" id="310355"/>
    <lineage>
        <taxon>Bacteria</taxon>
        <taxon>Bacillati</taxon>
        <taxon>Actinomycetota</taxon>
        <taxon>Actinomycetes</taxon>
        <taxon>Micromonosporales</taxon>
        <taxon>Micromonosporaceae</taxon>
        <taxon>Catellatospora</taxon>
    </lineage>
</organism>
<accession>A0A8J3NLW3</accession>
<keyword evidence="2" id="KW-1185">Reference proteome</keyword>
<dbReference type="RefSeq" id="WP_203749126.1">
    <property type="nucleotide sequence ID" value="NZ_BONF01000026.1"/>
</dbReference>
<gene>
    <name evidence="1" type="ORF">Cba03nite_43490</name>
</gene>
<reference evidence="1 2" key="1">
    <citation type="submission" date="2021-01" db="EMBL/GenBank/DDBJ databases">
        <title>Whole genome shotgun sequence of Catellatospora bangladeshensis NBRC 107357.</title>
        <authorList>
            <person name="Komaki H."/>
            <person name="Tamura T."/>
        </authorList>
    </citation>
    <scope>NUCLEOTIDE SEQUENCE [LARGE SCALE GENOMIC DNA]</scope>
    <source>
        <strain evidence="1 2">NBRC 107357</strain>
    </source>
</reference>
<comment type="caution">
    <text evidence="1">The sequence shown here is derived from an EMBL/GenBank/DDBJ whole genome shotgun (WGS) entry which is preliminary data.</text>
</comment>
<sequence length="144" mass="15063">MSDDPAGGQPPLRLILDASAISAFGGNETVGQIIGDIQDEGECFAVPTACLAEALAQGADPALVQLLQSHAGCVTVTSTGDWASLGRFLELTRPGPHALHDVTDSDVTMLAVRAEAYVLTDDPSRYTRIYGGVPTILLEKPWSG</sequence>